<comment type="caution">
    <text evidence="1">The sequence shown here is derived from an EMBL/GenBank/DDBJ whole genome shotgun (WGS) entry which is preliminary data.</text>
</comment>
<dbReference type="PANTHER" id="PTHR34145:SF51">
    <property type="entry name" value="FBD DOMAIN-CONTAINING PROTEIN"/>
    <property type="match status" value="1"/>
</dbReference>
<dbReference type="Gene3D" id="3.80.10.10">
    <property type="entry name" value="Ribonuclease Inhibitor"/>
    <property type="match status" value="1"/>
</dbReference>
<evidence type="ECO:0000313" key="1">
    <source>
        <dbReference type="EMBL" id="PKI44285.1"/>
    </source>
</evidence>
<dbReference type="InterPro" id="IPR032675">
    <property type="entry name" value="LRR_dom_sf"/>
</dbReference>
<dbReference type="PANTHER" id="PTHR34145">
    <property type="entry name" value="OS02G0105600 PROTEIN"/>
    <property type="match status" value="1"/>
</dbReference>
<dbReference type="Proteomes" id="UP000233551">
    <property type="component" value="Unassembled WGS sequence"/>
</dbReference>
<gene>
    <name evidence="1" type="ORF">CRG98_035359</name>
</gene>
<keyword evidence="2" id="KW-1185">Reference proteome</keyword>
<accession>A0A2I0IJW4</accession>
<name>A0A2I0IJW4_PUNGR</name>
<evidence type="ECO:0008006" key="3">
    <source>
        <dbReference type="Google" id="ProtNLM"/>
    </source>
</evidence>
<reference evidence="1 2" key="1">
    <citation type="submission" date="2017-11" db="EMBL/GenBank/DDBJ databases">
        <title>De-novo sequencing of pomegranate (Punica granatum L.) genome.</title>
        <authorList>
            <person name="Akparov Z."/>
            <person name="Amiraslanov A."/>
            <person name="Hajiyeva S."/>
            <person name="Abbasov M."/>
            <person name="Kaur K."/>
            <person name="Hamwieh A."/>
            <person name="Solovyev V."/>
            <person name="Salamov A."/>
            <person name="Braich B."/>
            <person name="Kosarev P."/>
            <person name="Mahmoud A."/>
            <person name="Hajiyev E."/>
            <person name="Babayeva S."/>
            <person name="Izzatullayeva V."/>
            <person name="Mammadov A."/>
            <person name="Mammadov A."/>
            <person name="Sharifova S."/>
            <person name="Ojaghi J."/>
            <person name="Eynullazada K."/>
            <person name="Bayramov B."/>
            <person name="Abdulazimova A."/>
            <person name="Shahmuradov I."/>
        </authorList>
    </citation>
    <scope>NUCLEOTIDE SEQUENCE [LARGE SCALE GENOMIC DNA]</scope>
    <source>
        <strain evidence="2">cv. AG2017</strain>
        <tissue evidence="1">Leaf</tissue>
    </source>
</reference>
<dbReference type="InterPro" id="IPR053772">
    <property type="entry name" value="At1g61320/At1g61330-like"/>
</dbReference>
<proteinExistence type="predicted"/>
<protein>
    <recommendedName>
        <fullName evidence="3">FBD domain-containing protein</fullName>
    </recommendedName>
</protein>
<organism evidence="1 2">
    <name type="scientific">Punica granatum</name>
    <name type="common">Pomegranate</name>
    <dbReference type="NCBI Taxonomy" id="22663"/>
    <lineage>
        <taxon>Eukaryota</taxon>
        <taxon>Viridiplantae</taxon>
        <taxon>Streptophyta</taxon>
        <taxon>Embryophyta</taxon>
        <taxon>Tracheophyta</taxon>
        <taxon>Spermatophyta</taxon>
        <taxon>Magnoliopsida</taxon>
        <taxon>eudicotyledons</taxon>
        <taxon>Gunneridae</taxon>
        <taxon>Pentapetalae</taxon>
        <taxon>rosids</taxon>
        <taxon>malvids</taxon>
        <taxon>Myrtales</taxon>
        <taxon>Lythraceae</taxon>
        <taxon>Punica</taxon>
    </lineage>
</organism>
<evidence type="ECO:0000313" key="2">
    <source>
        <dbReference type="Proteomes" id="UP000233551"/>
    </source>
</evidence>
<dbReference type="AlphaFoldDB" id="A0A2I0IJW4"/>
<sequence>MEAPKVDKLAYRKKQVEDRQSKLVEASRWVEDFVEDFIEAIGLEKGEIKVHPTGKKEERAGGRGFWVWASARFSVQTWAELGLNVESQNRPDSAILRPSTRFQRDSTIPTHLVEFESVTPPRIVRFYDSNRDSDNHFLASRIELRDTLPASRNMTIVTVDTCIYGDFAGLLMILGNSPNGFDFSLENPVGLDPVPLCFQTQLKKITVGRFYGDPEDPLIVKRECLNPSGRGCLRISLHARSLSSSLLQSLLTSAYVQSLAVFVLAWIAAAAVCKSWAQPCYSFPILDISTLSILLARTARRQSGKRSRENERMLRRLMSACCSLEFLSIEFQNGLREIRVSGLPNIKTVQLATSSRLVEIEAPSLESFHLICCPLRDQSQVVTVNHSPYLKSLSFGLGRLIKTDEWFMEFLSRFPVLEDLSLYLCFSLWRIRILNSLIKIIEIVSCPELADISLETPELSHFCLLNSRRGLQLPSIRMKNPPPCYECQAILTSLEGGIRLVL</sequence>
<dbReference type="EMBL" id="PGOL01002924">
    <property type="protein sequence ID" value="PKI44285.1"/>
    <property type="molecule type" value="Genomic_DNA"/>
</dbReference>